<evidence type="ECO:0000313" key="3">
    <source>
        <dbReference type="Proteomes" id="UP001183246"/>
    </source>
</evidence>
<name>A0ABU2MZJ9_9ACTN</name>
<dbReference type="EMBL" id="JAVREL010000027">
    <property type="protein sequence ID" value="MDT0347076.1"/>
    <property type="molecule type" value="Genomic_DNA"/>
</dbReference>
<evidence type="ECO:0000313" key="2">
    <source>
        <dbReference type="EMBL" id="MDT0347076.1"/>
    </source>
</evidence>
<dbReference type="InterPro" id="IPR034660">
    <property type="entry name" value="DinB/YfiT-like"/>
</dbReference>
<evidence type="ECO:0000259" key="1">
    <source>
        <dbReference type="Pfam" id="PF12867"/>
    </source>
</evidence>
<proteinExistence type="predicted"/>
<dbReference type="Gene3D" id="1.20.120.450">
    <property type="entry name" value="dinb family like domain"/>
    <property type="match status" value="1"/>
</dbReference>
<feature type="domain" description="DinB-like" evidence="1">
    <location>
        <begin position="16"/>
        <end position="165"/>
    </location>
</feature>
<gene>
    <name evidence="2" type="ORF">RM590_31505</name>
</gene>
<dbReference type="Pfam" id="PF12867">
    <property type="entry name" value="DinB_2"/>
    <property type="match status" value="1"/>
</dbReference>
<dbReference type="SUPFAM" id="SSF109854">
    <property type="entry name" value="DinB/YfiT-like putative metalloenzymes"/>
    <property type="match status" value="1"/>
</dbReference>
<keyword evidence="3" id="KW-1185">Reference proteome</keyword>
<dbReference type="RefSeq" id="WP_311708201.1">
    <property type="nucleotide sequence ID" value="NZ_JAVREL010000027.1"/>
</dbReference>
<accession>A0ABU2MZJ9</accession>
<dbReference type="InterPro" id="IPR024775">
    <property type="entry name" value="DinB-like"/>
</dbReference>
<organism evidence="2 3">
    <name type="scientific">Streptomyces litchfieldiae</name>
    <dbReference type="NCBI Taxonomy" id="3075543"/>
    <lineage>
        <taxon>Bacteria</taxon>
        <taxon>Bacillati</taxon>
        <taxon>Actinomycetota</taxon>
        <taxon>Actinomycetes</taxon>
        <taxon>Kitasatosporales</taxon>
        <taxon>Streptomycetaceae</taxon>
        <taxon>Streptomyces</taxon>
    </lineage>
</organism>
<dbReference type="Proteomes" id="UP001183246">
    <property type="component" value="Unassembled WGS sequence"/>
</dbReference>
<reference evidence="3" key="1">
    <citation type="submission" date="2023-07" db="EMBL/GenBank/DDBJ databases">
        <title>30 novel species of actinomycetes from the DSMZ collection.</title>
        <authorList>
            <person name="Nouioui I."/>
        </authorList>
    </citation>
    <scope>NUCLEOTIDE SEQUENCE [LARGE SCALE GENOMIC DNA]</scope>
    <source>
        <strain evidence="3">DSM 44938</strain>
    </source>
</reference>
<sequence length="171" mass="18696">MRTEPGRWQDLTLRLFRRIRSDLVAAIDGAPTAELNQRLLPATNSIGWLAWHIGRGQDRNLSEIIGSPQIWLSDGWAARFGRPADPGDTGFGHSPAEAADFRSPSVGLLLAYQAAAQEIAERYLTTAPDGDLSRIVVSPTLGNRHTVEERLSGLLRDCFAHTGQIALLRGC</sequence>
<comment type="caution">
    <text evidence="2">The sequence shown here is derived from an EMBL/GenBank/DDBJ whole genome shotgun (WGS) entry which is preliminary data.</text>
</comment>
<protein>
    <submittedName>
        <fullName evidence="2">DinB family protein</fullName>
    </submittedName>
</protein>